<gene>
    <name evidence="2" type="ORF">GTG28_04870</name>
</gene>
<evidence type="ECO:0000313" key="2">
    <source>
        <dbReference type="EMBL" id="MYM58550.1"/>
    </source>
</evidence>
<comment type="caution">
    <text evidence="2">The sequence shown here is derived from an EMBL/GenBank/DDBJ whole genome shotgun (WGS) entry which is preliminary data.</text>
</comment>
<evidence type="ECO:0000256" key="1">
    <source>
        <dbReference type="SAM" id="Coils"/>
    </source>
</evidence>
<dbReference type="EMBL" id="WWEU01000001">
    <property type="protein sequence ID" value="MYM58550.1"/>
    <property type="molecule type" value="Genomic_DNA"/>
</dbReference>
<proteinExistence type="predicted"/>
<sequence length="220" mass="25248">MKPFFISATCCELTKVGETVSRQAINSAIHSSQSESKARARIAAIVRRARLKRDQAHDQAEKIIQDAYKEAQRLQEAWKEEAQQRATSDAVTWLLDKEKVERSLIDNLKERIRQQMRIVIEKWSSTQDISQFMIKRLSDQVALMSNQHDLTLFVPQERYSAMEDVFGEQLNVKVKSELHGAQAELSSEYLVIRLDLDLQLQLLLDSFSENKALQQIASGD</sequence>
<organism evidence="2 3">
    <name type="scientific">Vibrio tetraodonis subsp. pristinus</name>
    <dbReference type="NCBI Taxonomy" id="2695891"/>
    <lineage>
        <taxon>Bacteria</taxon>
        <taxon>Pseudomonadati</taxon>
        <taxon>Pseudomonadota</taxon>
        <taxon>Gammaproteobacteria</taxon>
        <taxon>Vibrionales</taxon>
        <taxon>Vibrionaceae</taxon>
        <taxon>Vibrio</taxon>
    </lineage>
</organism>
<accession>A0A6L8LV30</accession>
<feature type="coiled-coil region" evidence="1">
    <location>
        <begin position="57"/>
        <end position="84"/>
    </location>
</feature>
<dbReference type="Proteomes" id="UP000478571">
    <property type="component" value="Unassembled WGS sequence"/>
</dbReference>
<dbReference type="AlphaFoldDB" id="A0A6L8LV30"/>
<keyword evidence="1" id="KW-0175">Coiled coil</keyword>
<keyword evidence="3" id="KW-1185">Reference proteome</keyword>
<name>A0A6L8LV30_9VIBR</name>
<protein>
    <submittedName>
        <fullName evidence="2">Type III secretion protein</fullName>
    </submittedName>
</protein>
<dbReference type="RefSeq" id="WP_160927485.1">
    <property type="nucleotide sequence ID" value="NZ_WWEU01000001.1"/>
</dbReference>
<reference evidence="2 3" key="1">
    <citation type="submission" date="2020-01" db="EMBL/GenBank/DDBJ databases">
        <title>Draft Genome Sequence of Vibrio sp. strain OCN044, Isolated from a Healthy Coral at Palmyra Atoll.</title>
        <authorList>
            <person name="Videau P."/>
            <person name="Loughran R."/>
            <person name="Esquivel A."/>
            <person name="Deadmond M."/>
            <person name="Paddock B.E."/>
            <person name="Saw J.H."/>
            <person name="Ushijima B."/>
        </authorList>
    </citation>
    <scope>NUCLEOTIDE SEQUENCE [LARGE SCALE GENOMIC DNA]</scope>
    <source>
        <strain evidence="2 3">OCN044</strain>
    </source>
</reference>
<evidence type="ECO:0000313" key="3">
    <source>
        <dbReference type="Proteomes" id="UP000478571"/>
    </source>
</evidence>